<comment type="caution">
    <text evidence="1">The sequence shown here is derived from an EMBL/GenBank/DDBJ whole genome shotgun (WGS) entry which is preliminary data.</text>
</comment>
<evidence type="ECO:0000313" key="1">
    <source>
        <dbReference type="EMBL" id="MCR8636938.1"/>
    </source>
</evidence>
<dbReference type="RefSeq" id="WP_258218424.1">
    <property type="nucleotide sequence ID" value="NZ_JANQBD010000064.1"/>
</dbReference>
<reference evidence="1 2" key="1">
    <citation type="submission" date="2022-08" db="EMBL/GenBank/DDBJ databases">
        <title>Paenibacillus endoradicis sp. nov., Paenibacillus radicibacter sp. nov and Paenibacillus pararadicis sp. nov., three cold-adapted plant growth-promoting bacteria isolated from root of Larix gmelinii in Great Khingan.</title>
        <authorList>
            <person name="Xue H."/>
        </authorList>
    </citation>
    <scope>NUCLEOTIDE SEQUENCE [LARGE SCALE GENOMIC DNA]</scope>
    <source>
        <strain evidence="1 2">N5-1-1-5</strain>
    </source>
</reference>
<accession>A0ABT1YVH9</accession>
<dbReference type="Pfam" id="PF09388">
    <property type="entry name" value="SpoOE-like"/>
    <property type="match status" value="1"/>
</dbReference>
<dbReference type="InterPro" id="IPR018540">
    <property type="entry name" value="Spo0E-like"/>
</dbReference>
<dbReference type="Gene3D" id="4.10.280.10">
    <property type="entry name" value="Helix-loop-helix DNA-binding domain"/>
    <property type="match status" value="1"/>
</dbReference>
<evidence type="ECO:0000313" key="2">
    <source>
        <dbReference type="Proteomes" id="UP001300012"/>
    </source>
</evidence>
<dbReference type="InterPro" id="IPR037208">
    <property type="entry name" value="Spo0E-like_sf"/>
</dbReference>
<dbReference type="SUPFAM" id="SSF140500">
    <property type="entry name" value="BAS1536-like"/>
    <property type="match status" value="1"/>
</dbReference>
<name>A0ABT1YVH9_9BACL</name>
<protein>
    <submittedName>
        <fullName evidence="1">Aspartyl-phosphate phosphatase Spo0E family protein</fullName>
    </submittedName>
</protein>
<organism evidence="1 2">
    <name type="scientific">Paenibacillus radicis</name>
    <name type="common">ex Xue et al. 2023</name>
    <dbReference type="NCBI Taxonomy" id="2972489"/>
    <lineage>
        <taxon>Bacteria</taxon>
        <taxon>Bacillati</taxon>
        <taxon>Bacillota</taxon>
        <taxon>Bacilli</taxon>
        <taxon>Bacillales</taxon>
        <taxon>Paenibacillaceae</taxon>
        <taxon>Paenibacillus</taxon>
    </lineage>
</organism>
<gene>
    <name evidence="1" type="ORF">NV381_37870</name>
</gene>
<proteinExistence type="predicted"/>
<dbReference type="InterPro" id="IPR036638">
    <property type="entry name" value="HLH_DNA-bd_sf"/>
</dbReference>
<dbReference type="EMBL" id="JANQBD010000064">
    <property type="protein sequence ID" value="MCR8636938.1"/>
    <property type="molecule type" value="Genomic_DNA"/>
</dbReference>
<sequence length="89" mass="10304">MINKNLKAKVSPMTSVMITGLLSSTQRKPRYSREEEESILIEEAIYEKRRQLNKYAEAHGHTDPGSLRYSMELDDLINAFNRSQKKTTD</sequence>
<dbReference type="Proteomes" id="UP001300012">
    <property type="component" value="Unassembled WGS sequence"/>
</dbReference>
<keyword evidence="2" id="KW-1185">Reference proteome</keyword>